<comment type="caution">
    <text evidence="1">The sequence shown here is derived from an EMBL/GenBank/DDBJ whole genome shotgun (WGS) entry which is preliminary data.</text>
</comment>
<sequence length="382" mass="43958">MRSMLIKARRRAGRRELARLIFVSFSSWLLFRFSLWFSAVRDDLPSDINRQATVLGPCIGPDVTHTHTHAVTNWINQDEIQFATFAFTRNAGDRWDTRSTRTALRFMYSSLVRSQSTIPRLHVYTDAPDVVPEETTFGAKTQIVVHACHAHSFPENPYSKIGKWAAVSRAKLDAVEDLLLQHGGRIVWIDLDTLVFVDLTKTFRQSPSWVVGYQRGVKCQDLKDCILLASSWVRPEFDTLGDLWSLDLQTITKVRDFEKRRITSSRRRPPKYDLQTYFGLMLEENTLPHSGLLHRILHEYNFGFFCSGFRHPTSQTLRLSVDKRHLVCPLKAGVGMGQRVGTISFTAKTFKLMLLNEARTQFDAVIDSNAREWLVTWFYGDP</sequence>
<gene>
    <name evidence="1" type="ORF">OT_ostta03g00080</name>
</gene>
<accession>A0A096P776</accession>
<dbReference type="GeneID" id="9832854"/>
<dbReference type="InParanoid" id="A0A096P776"/>
<organism evidence="1 2">
    <name type="scientific">Ostreococcus tauri</name>
    <name type="common">Marine green alga</name>
    <dbReference type="NCBI Taxonomy" id="70448"/>
    <lineage>
        <taxon>Eukaryota</taxon>
        <taxon>Viridiplantae</taxon>
        <taxon>Chlorophyta</taxon>
        <taxon>Mamiellophyceae</taxon>
        <taxon>Mamiellales</taxon>
        <taxon>Bathycoccaceae</taxon>
        <taxon>Ostreococcus</taxon>
    </lineage>
</organism>
<proteinExistence type="predicted"/>
<dbReference type="KEGG" id="ota:OT_ostta03g00080"/>
<evidence type="ECO:0000313" key="2">
    <source>
        <dbReference type="Proteomes" id="UP000009170"/>
    </source>
</evidence>
<dbReference type="EMBL" id="CAID01000003">
    <property type="protein sequence ID" value="CEF96946.1"/>
    <property type="molecule type" value="Genomic_DNA"/>
</dbReference>
<evidence type="ECO:0000313" key="1">
    <source>
        <dbReference type="EMBL" id="CEF96946.1"/>
    </source>
</evidence>
<dbReference type="Proteomes" id="UP000009170">
    <property type="component" value="Unassembled WGS sequence"/>
</dbReference>
<dbReference type="RefSeq" id="XP_003077918.2">
    <property type="nucleotide sequence ID" value="XM_003077870.2"/>
</dbReference>
<keyword evidence="2" id="KW-1185">Reference proteome</keyword>
<dbReference type="AlphaFoldDB" id="A0A096P776"/>
<protein>
    <submittedName>
        <fullName evidence="1">Unnamed product</fullName>
    </submittedName>
</protein>
<dbReference type="OrthoDB" id="10454593at2759"/>
<reference evidence="1 2" key="2">
    <citation type="journal article" date="2014" name="BMC Genomics">
        <title>An improved genome of the model marine alga Ostreococcus tauri unfolds by assessing Illumina de novo assemblies.</title>
        <authorList>
            <person name="Blanc-Mathieu R."/>
            <person name="Verhelst B."/>
            <person name="Derelle E."/>
            <person name="Rombauts S."/>
            <person name="Bouget F.Y."/>
            <person name="Carre I."/>
            <person name="Chateau A."/>
            <person name="Eyre-Walker A."/>
            <person name="Grimsley N."/>
            <person name="Moreau H."/>
            <person name="Piegu B."/>
            <person name="Rivals E."/>
            <person name="Schackwitz W."/>
            <person name="Van de Peer Y."/>
            <person name="Piganeau G."/>
        </authorList>
    </citation>
    <scope>NUCLEOTIDE SEQUENCE [LARGE SCALE GENOMIC DNA]</scope>
    <source>
        <strain evidence="2">OTTH 0595 / CCAP 157/2 / RCC745</strain>
    </source>
</reference>
<name>A0A096P776_OSTTA</name>
<reference evidence="2" key="1">
    <citation type="journal article" date="2006" name="Proc. Natl. Acad. Sci. U.S.A.">
        <title>Genome analysis of the smallest free-living eukaryote Ostreococcus tauri unveils many unique features.</title>
        <authorList>
            <person name="Derelle E."/>
            <person name="Ferraz C."/>
            <person name="Rombauts S."/>
            <person name="Rouze P."/>
            <person name="Worden A.Z."/>
            <person name="Robbens S."/>
            <person name="Partensky F."/>
            <person name="Degroeve S."/>
            <person name="Echeynie S."/>
            <person name="Cooke R."/>
            <person name="Saeys Y."/>
            <person name="Wuyts J."/>
            <person name="Jabbari K."/>
            <person name="Bowler C."/>
            <person name="Panaud O."/>
            <person name="Piegu B."/>
            <person name="Ball S.G."/>
            <person name="Ral J.-P."/>
            <person name="Bouget F.-Y."/>
            <person name="Piganeau G."/>
            <person name="De Baets B."/>
            <person name="Picard A."/>
            <person name="Delseny M."/>
            <person name="Demaille J."/>
            <person name="Van de Peer Y."/>
            <person name="Moreau H."/>
        </authorList>
    </citation>
    <scope>NUCLEOTIDE SEQUENCE [LARGE SCALE GENOMIC DNA]</scope>
    <source>
        <strain evidence="2">OTTH 0595 / CCAP 157/2 / RCC745</strain>
    </source>
</reference>